<dbReference type="PANTHER" id="PTHR30469">
    <property type="entry name" value="MULTIDRUG RESISTANCE PROTEIN MDTA"/>
    <property type="match status" value="1"/>
</dbReference>
<evidence type="ECO:0000256" key="1">
    <source>
        <dbReference type="ARBA" id="ARBA00009477"/>
    </source>
</evidence>
<dbReference type="Proteomes" id="UP000243406">
    <property type="component" value="Unassembled WGS sequence"/>
</dbReference>
<evidence type="ECO:0000313" key="4">
    <source>
        <dbReference type="Proteomes" id="UP000243406"/>
    </source>
</evidence>
<evidence type="ECO:0000313" key="3">
    <source>
        <dbReference type="EMBL" id="SKB38064.1"/>
    </source>
</evidence>
<protein>
    <submittedName>
        <fullName evidence="3">HlyD family secretion protein</fullName>
    </submittedName>
</protein>
<proteinExistence type="inferred from homology"/>
<reference evidence="4" key="1">
    <citation type="submission" date="2017-02" db="EMBL/GenBank/DDBJ databases">
        <authorList>
            <person name="Varghese N."/>
            <person name="Submissions S."/>
        </authorList>
    </citation>
    <scope>NUCLEOTIDE SEQUENCE [LARGE SCALE GENOMIC DNA]</scope>
    <source>
        <strain evidence="4">ATCC 35199</strain>
    </source>
</reference>
<evidence type="ECO:0000259" key="2">
    <source>
        <dbReference type="Pfam" id="PF25989"/>
    </source>
</evidence>
<dbReference type="EMBL" id="FUYN01000002">
    <property type="protein sequence ID" value="SKB38064.1"/>
    <property type="molecule type" value="Genomic_DNA"/>
</dbReference>
<dbReference type="GO" id="GO:1990281">
    <property type="term" value="C:efflux pump complex"/>
    <property type="evidence" value="ECO:0007669"/>
    <property type="project" value="TreeGrafter"/>
</dbReference>
<feature type="domain" description="YknX-like C-terminal permuted SH3-like" evidence="2">
    <location>
        <begin position="342"/>
        <end position="410"/>
    </location>
</feature>
<dbReference type="InterPro" id="IPR006143">
    <property type="entry name" value="RND_pump_MFP"/>
</dbReference>
<dbReference type="InterPro" id="IPR058637">
    <property type="entry name" value="YknX-like_C"/>
</dbReference>
<dbReference type="NCBIfam" id="TIGR01730">
    <property type="entry name" value="RND_mfp"/>
    <property type="match status" value="1"/>
</dbReference>
<dbReference type="GO" id="GO:0015562">
    <property type="term" value="F:efflux transmembrane transporter activity"/>
    <property type="evidence" value="ECO:0007669"/>
    <property type="project" value="TreeGrafter"/>
</dbReference>
<gene>
    <name evidence="3" type="ORF">SAMN02745120_1164</name>
</gene>
<dbReference type="Gene3D" id="1.10.287.470">
    <property type="entry name" value="Helix hairpin bin"/>
    <property type="match status" value="1"/>
</dbReference>
<dbReference type="RefSeq" id="WP_079589076.1">
    <property type="nucleotide sequence ID" value="NZ_FUYN01000002.1"/>
</dbReference>
<dbReference type="Gene3D" id="2.40.420.20">
    <property type="match status" value="1"/>
</dbReference>
<keyword evidence="4" id="KW-1185">Reference proteome</keyword>
<comment type="similarity">
    <text evidence="1">Belongs to the membrane fusion protein (MFP) (TC 8.A.1) family.</text>
</comment>
<dbReference type="Gene3D" id="2.40.50.100">
    <property type="match status" value="1"/>
</dbReference>
<dbReference type="AlphaFoldDB" id="A0A1T5ASR3"/>
<dbReference type="Pfam" id="PF25989">
    <property type="entry name" value="YknX_C"/>
    <property type="match status" value="1"/>
</dbReference>
<sequence>MKKSIKFILIGIIAVLAIGYTVYSMTKPLEVKATKVEKADLISDFKEDAIVVSEDSYTISPPYDAKLTFIVEQGMNVNAGELIASMDDVDLKNQKSQLSAQLKSVGGQQAMSKSPVYDSQVESLNIAIAMGKDQIARLETSYERAKALYDSGAIPKVEFEAAENALHDAKNQVKLKESELALIYESAVEKPGTSTYYSGQKEALQAQIRSIDEKLAKTKIYAPASGVITKSNAKSGAFVSTMTPIIELSSATQTVARANVLVQDAAALKLGQNVTVTQKIRNEEKHYPGTIVKISDYANTMQSPLGLEEQRVEVDVAFQSEEKLFLGYDLSLTIETMRKNSVIALPKTTVFEIDDKKYVWKIDEQTLKKQEVETGYESDFDYEITQGLSEGDLIILDPNDAQLEEGKKVKY</sequence>
<organism evidence="3 4">
    <name type="scientific">Acetoanaerobium noterae</name>
    <dbReference type="NCBI Taxonomy" id="745369"/>
    <lineage>
        <taxon>Bacteria</taxon>
        <taxon>Bacillati</taxon>
        <taxon>Bacillota</taxon>
        <taxon>Clostridia</taxon>
        <taxon>Peptostreptococcales</taxon>
        <taxon>Filifactoraceae</taxon>
        <taxon>Acetoanaerobium</taxon>
    </lineage>
</organism>
<dbReference type="OrthoDB" id="9791520at2"/>
<accession>A0A1T5ASR3</accession>
<dbReference type="Gene3D" id="2.40.30.170">
    <property type="match status" value="1"/>
</dbReference>
<dbReference type="PANTHER" id="PTHR30469:SF33">
    <property type="entry name" value="SLR1207 PROTEIN"/>
    <property type="match status" value="1"/>
</dbReference>
<name>A0A1T5ASR3_9FIRM</name>